<dbReference type="GO" id="GO:0006633">
    <property type="term" value="P:fatty acid biosynthetic process"/>
    <property type="evidence" value="ECO:0007669"/>
    <property type="project" value="UniProtKB-UniPathway"/>
</dbReference>
<dbReference type="Gene3D" id="3.30.559.30">
    <property type="entry name" value="Nonribosomal peptide synthetase, condensation domain"/>
    <property type="match status" value="1"/>
</dbReference>
<dbReference type="SUPFAM" id="SSF53901">
    <property type="entry name" value="Thiolase-like"/>
    <property type="match status" value="1"/>
</dbReference>
<evidence type="ECO:0000259" key="8">
    <source>
        <dbReference type="PROSITE" id="PS50075"/>
    </source>
</evidence>
<dbReference type="InterPro" id="IPR049552">
    <property type="entry name" value="PKS_DH_N"/>
</dbReference>
<dbReference type="Gene3D" id="1.10.1200.10">
    <property type="entry name" value="ACP-like"/>
    <property type="match status" value="1"/>
</dbReference>
<dbReference type="Pfam" id="PF21089">
    <property type="entry name" value="PKS_DH_N"/>
    <property type="match status" value="1"/>
</dbReference>
<dbReference type="eggNOG" id="COG3321">
    <property type="taxonomic scope" value="Bacteria"/>
</dbReference>
<accession>B3PDZ5</accession>
<dbReference type="InterPro" id="IPR001227">
    <property type="entry name" value="Ac_transferase_dom_sf"/>
</dbReference>
<keyword evidence="5" id="KW-0808">Transferase</keyword>
<dbReference type="Pfam" id="PF00668">
    <property type="entry name" value="Condensation"/>
    <property type="match status" value="1"/>
</dbReference>
<dbReference type="InterPro" id="IPR049900">
    <property type="entry name" value="PKS_mFAS_DH"/>
</dbReference>
<dbReference type="InterPro" id="IPR016035">
    <property type="entry name" value="Acyl_Trfase/lysoPLipase"/>
</dbReference>
<dbReference type="PROSITE" id="PS52019">
    <property type="entry name" value="PKS_MFAS_DH"/>
    <property type="match status" value="1"/>
</dbReference>
<dbReference type="GO" id="GO:0031177">
    <property type="term" value="F:phosphopantetheine binding"/>
    <property type="evidence" value="ECO:0007669"/>
    <property type="project" value="InterPro"/>
</dbReference>
<dbReference type="Pfam" id="PF00550">
    <property type="entry name" value="PP-binding"/>
    <property type="match status" value="1"/>
</dbReference>
<dbReference type="GO" id="GO:0005737">
    <property type="term" value="C:cytoplasm"/>
    <property type="evidence" value="ECO:0007669"/>
    <property type="project" value="TreeGrafter"/>
</dbReference>
<dbReference type="SMART" id="SM00826">
    <property type="entry name" value="PKS_DH"/>
    <property type="match status" value="1"/>
</dbReference>
<dbReference type="GO" id="GO:0071770">
    <property type="term" value="P:DIM/DIP cell wall layer assembly"/>
    <property type="evidence" value="ECO:0007669"/>
    <property type="project" value="TreeGrafter"/>
</dbReference>
<dbReference type="Pfam" id="PF14765">
    <property type="entry name" value="PS-DH"/>
    <property type="match status" value="1"/>
</dbReference>
<name>B3PDZ5_CELJU</name>
<dbReference type="KEGG" id="cja:CJA_3198"/>
<feature type="domain" description="Carrier" evidence="8">
    <location>
        <begin position="2007"/>
        <end position="2082"/>
    </location>
</feature>
<dbReference type="InterPro" id="IPR036291">
    <property type="entry name" value="NAD(P)-bd_dom_sf"/>
</dbReference>
<proteinExistence type="inferred from homology"/>
<dbReference type="SUPFAM" id="SSF55048">
    <property type="entry name" value="Probable ACP-binding domain of malonyl-CoA ACP transacylase"/>
    <property type="match status" value="1"/>
</dbReference>
<evidence type="ECO:0000256" key="3">
    <source>
        <dbReference type="ARBA" id="ARBA00022450"/>
    </source>
</evidence>
<comment type="pathway">
    <text evidence="1">Lipid metabolism; fatty acid biosynthesis.</text>
</comment>
<dbReference type="FunFam" id="3.40.366.10:FF:000002">
    <property type="entry name" value="Probable polyketide synthase 2"/>
    <property type="match status" value="1"/>
</dbReference>
<dbReference type="Gene3D" id="3.40.366.10">
    <property type="entry name" value="Malonyl-Coenzyme A Acyl Carrier Protein, domain 2"/>
    <property type="match status" value="1"/>
</dbReference>
<dbReference type="Pfam" id="PF02801">
    <property type="entry name" value="Ketoacyl-synt_C"/>
    <property type="match status" value="1"/>
</dbReference>
<dbReference type="InterPro" id="IPR049551">
    <property type="entry name" value="PKS_DH_C"/>
</dbReference>
<dbReference type="SUPFAM" id="SSF47336">
    <property type="entry name" value="ACP-like"/>
    <property type="match status" value="1"/>
</dbReference>
<dbReference type="Pfam" id="PF00698">
    <property type="entry name" value="Acyl_transf_1"/>
    <property type="match status" value="1"/>
</dbReference>
<dbReference type="Pfam" id="PF22621">
    <property type="entry name" value="CurL-like_PKS_C"/>
    <property type="match status" value="1"/>
</dbReference>
<evidence type="ECO:0000256" key="1">
    <source>
        <dbReference type="ARBA" id="ARBA00005194"/>
    </source>
</evidence>
<dbReference type="eggNOG" id="COG1028">
    <property type="taxonomic scope" value="Bacteria"/>
</dbReference>
<evidence type="ECO:0000256" key="6">
    <source>
        <dbReference type="ARBA" id="ARBA00054155"/>
    </source>
</evidence>
<dbReference type="SUPFAM" id="SSF52777">
    <property type="entry name" value="CoA-dependent acyltransferases"/>
    <property type="match status" value="1"/>
</dbReference>
<dbReference type="InterPro" id="IPR020841">
    <property type="entry name" value="PKS_Beta-ketoAc_synthase_dom"/>
</dbReference>
<evidence type="ECO:0000313" key="12">
    <source>
        <dbReference type="Proteomes" id="UP000001036"/>
    </source>
</evidence>
<dbReference type="InterPro" id="IPR009081">
    <property type="entry name" value="PP-bd_ACP"/>
</dbReference>
<dbReference type="FunFam" id="3.40.47.10:FF:000019">
    <property type="entry name" value="Polyketide synthase type I"/>
    <property type="match status" value="1"/>
</dbReference>
<reference evidence="11 12" key="1">
    <citation type="journal article" date="2008" name="J. Bacteriol.">
        <title>Insights into plant cell wall degradation from the genome sequence of the soil bacterium Cellvibrio japonicus.</title>
        <authorList>
            <person name="Deboy R.T."/>
            <person name="Mongodin E.F."/>
            <person name="Fouts D.E."/>
            <person name="Tailford L.E."/>
            <person name="Khouri H."/>
            <person name="Emerson J.B."/>
            <person name="Mohamoud Y."/>
            <person name="Watkins K."/>
            <person name="Henrissat B."/>
            <person name="Gilbert H.J."/>
            <person name="Nelson K.E."/>
        </authorList>
    </citation>
    <scope>NUCLEOTIDE SEQUENCE [LARGE SCALE GENOMIC DNA]</scope>
    <source>
        <strain evidence="11 12">Ueda107</strain>
    </source>
</reference>
<feature type="domain" description="Ketosynthase family 3 (KS3)" evidence="9">
    <location>
        <begin position="8"/>
        <end position="436"/>
    </location>
</feature>
<dbReference type="RefSeq" id="WP_012488775.1">
    <property type="nucleotide sequence ID" value="NC_010995.1"/>
</dbReference>
<comment type="function">
    <text evidence="6">Involved in production of the polyketide antibiotic thailandamide.</text>
</comment>
<dbReference type="PROSITE" id="PS52004">
    <property type="entry name" value="KS3_2"/>
    <property type="match status" value="1"/>
</dbReference>
<dbReference type="CDD" id="cd08955">
    <property type="entry name" value="KR_2_FAS_SDR_x"/>
    <property type="match status" value="1"/>
</dbReference>
<dbReference type="SUPFAM" id="SSF52151">
    <property type="entry name" value="FabD/lysophospholipase-like"/>
    <property type="match status" value="1"/>
</dbReference>
<dbReference type="InterPro" id="IPR014031">
    <property type="entry name" value="Ketoacyl_synth_C"/>
</dbReference>
<dbReference type="STRING" id="498211.CJA_3198"/>
<sequence length="2596" mass="285526">MKDLQSASEDIAIVGMACRFPGGVKSPKEFMNFLLKGGDGISLVPQDRWNNDAYFDADKDKKNRMYVNQGGFLSDIEMFEPQFFGISPKEAPSIDPQHRWLLELTYEALENAGLKPSELRGSNTAVYMGQFMHDYEQLQVDAMGRELISSHSATGPSMTLTANRISYTFDFTGPSVALDTACSSSLVALDLACQAIVRGDSHVAIAGGVNILLRPEMTMSICKASMLSPDGRCKSFDASANGYVRSEGAGVVVVKKYSDALRDGDPILALIKGTGVNQDGQTNGITVPNGKAQKRLLETTLARANMAPSDIQYLEAHGTGTAVGDPIEVNAMGSILRENRSPDTPCVIGSVKSNIGHAEAAAGMAGLMKAVLAINTGIIPRNIHFKKLNPAISLADLNLHLPLDNTSWPDVAGQPRRALVNSFGFGGTNSNVIIERNTDAINYFPETVIADVNVAWGRKYWLALSAKSEPALKALAGRYREFLVEAASHDSILDICYTAATRRDHYKYRLAITGTSASDMIEALDAYVAGEQKQGYVNGVDNHRAKADKVAFVFSGMGTQWVGMGRELYAGNPIFRTAMDRCDAALAPLTGWSLVDKLYTNPVPDLSNRTDIAQPAIFAVQYALTELLNAWGILPTHIVGHSAGEVAAAHASGALSFDDAINVIYHRSRLQFTTEGMGKMLAVGLTQGELQEYLAGVENKISIAAINSEDAITLAGDEQELIRIAERLDEKGIFARFLSVNVPYHSPVMDQLKEPLIDALADLAVLSPAIPIYSTVSGKRSGQNDWGAHYWADNVRNPVLFKDAIEAMIAEGVSDFIEVSAHPALSSSIEKILRQQGQQGAIVSCLKRDIDSSQMADRIIGSLYTAGIQVDWEHLYHGGKHTLLPNYTWQKSAYWSEDEAVRYARLNNVSPSAGVHRESHLLLGASVPSQVPLWQKTVALDELPFLADHRVDGDIVYPAAAYIDMALALAREIGQDQSVTVEDLAFHKALFLQESSTLRMETLWEPDTRHYQIAARDTGADSWSYFSSGRISKVAALPVKQSIDVASIKSRLPSHYVSQEFYQHCLSLGLDYRDKFQAVQQAWFKDDESLVQIALPAAMHVQHQQHRLNPVILDGAFQGLFPTISSGYLPVAIRQLRFHATPGETGYAHLITHFKNHQEIYGDLVIANEGGDVVVEVLGISLKAINAGQSLISDLLYEFRWHEAELERTAVQEGHVLVVADCSGLGHHIREQLENAGSQVVLWDAQSRNLEDWENLLKESATTCKSIVYLPSLDMDFSDEMSVDHIAAVVKNGVCDGPLPFIQAMLRIEWSRNISLFLVTQGGQSTQHQDGINTLSQSTLWGLGRVLSSEHPEFSVVMVDLDNRDCADTIDRLSQEILYGGQEQEIAIRNGARLVNRLGRISNTELGHYIDRNVSLRPGDSFRVLLHDRPMVERSPRGVIPDGNEVLIRVDCASTFVSDWVIGNQYLCAGEIIATGSNIAAYPVGTRVLLPWHELQSDIIKQGTDGLYHVPDDRLLQEACDNAARQLWSEINVEYALTQTRPNTMVYVGPINEASVALIKRAMGLGVDITVCSNALDKLDLPGDANITKVNTDHYDWPELCAGQRPIDLLVYAEKSPVDVKLVRHLQVFATFLDWSSEPASTDVLRIVQEQKIHYLRLSWQDLIAHRERLIARCVARSVAMPGDAGVTPVALRDWLDAARQSSGFSLVDFTCDQELSKFTRHGKVTGIVRPDATYLVTGGLGGLGLAIMDWLVDEGAKSIVLTGRNEPNTYAQQAIARVQSQGIIVKVARADVTSESDIQQLVEYINAEMKPLRGVIHSAGVLDDGVIAQQTPEKFARVLASKVNGSWNLHRATRHCPLDIFVCFSSIAAVVGWPGQSNYAVANSFMDALCRYRQQQGLPALSINWGPWAEVGMASKLDVRDIDRMESSGMKALNPKAAVLAMQELLAYGVEQAGIFDMNWRAVFNNSASLKSKTLLSGFLEKNDQVSDCVDFASLYRSTPAPLRAALVQEKSCGILADILGFDDAAQIEVTTNLFEYGLNSLMAMDCKNRLQNLFAVKLPATLLLKHPTIAGFSEQCYLLLEAALNTSHEEVPTQETAVVEDLGELILVKEIDSIKAHQGRERKLAHYTLPVLMEIDTSRINIDALEEAFNVLVQQNEALRLRVSLTDTLRFSVAEGVPRLPLARVNIDAGQAGDLATVCDSLIANAFTFSVEDSLAKAYLLLQPETGKTRLLMVFHHWVSDGMSLEMIKLQLIQNYYQALSGNHRRGQGQSGLFKRMQSKQLTYVRSPEARSELDYWLHLPWTKVANPAQDEKTMCASHILPAEKHHLSAVFDKLWSGDALSLQEKAAIKDANVAVIPADETLSNFVSRLGKKGYSLEDAVVGAVTQVLLAWTSAPVVLVNLFRSGRTNDLFGDEILSSIGDFHYRCPLFVEKVEAVNVQAHIDRVHRAKAALPSDGLAYFALKHMADHPGMQAQQTPQFDINFTQRDFVAVADRTIEGITPLEISLTRNNPTLFADDRIYFEIGYREQSFYIKTVIKGFDYMESLFPGYFHPARAVALSEAIRQVFLTIMNEVLSESLSSTGQSNPLLTGEPA</sequence>
<dbReference type="InterPro" id="IPR016036">
    <property type="entry name" value="Malonyl_transacylase_ACP-bd"/>
</dbReference>
<dbReference type="InterPro" id="IPR018201">
    <property type="entry name" value="Ketoacyl_synth_AS"/>
</dbReference>
<feature type="domain" description="PKS/mFAS DH" evidence="10">
    <location>
        <begin position="916"/>
        <end position="1191"/>
    </location>
</feature>
<dbReference type="GO" id="GO:0004315">
    <property type="term" value="F:3-oxoacyl-[acyl-carrier-protein] synthase activity"/>
    <property type="evidence" value="ECO:0007669"/>
    <property type="project" value="InterPro"/>
</dbReference>
<dbReference type="PANTHER" id="PTHR43775:SF37">
    <property type="entry name" value="SI:DKEY-61P9.11"/>
    <property type="match status" value="1"/>
</dbReference>
<evidence type="ECO:0000256" key="7">
    <source>
        <dbReference type="PROSITE-ProRule" id="PRU01363"/>
    </source>
</evidence>
<dbReference type="InterPro" id="IPR013968">
    <property type="entry name" value="PKS_KR"/>
</dbReference>
<dbReference type="SMART" id="SM00827">
    <property type="entry name" value="PKS_AT"/>
    <property type="match status" value="1"/>
</dbReference>
<dbReference type="InterPro" id="IPR020807">
    <property type="entry name" value="PKS_DH"/>
</dbReference>
<organism evidence="11 12">
    <name type="scientific">Cellvibrio japonicus (strain Ueda107)</name>
    <name type="common">Pseudomonas fluorescens subsp. cellulosa</name>
    <dbReference type="NCBI Taxonomy" id="498211"/>
    <lineage>
        <taxon>Bacteria</taxon>
        <taxon>Pseudomonadati</taxon>
        <taxon>Pseudomonadota</taxon>
        <taxon>Gammaproteobacteria</taxon>
        <taxon>Cellvibrionales</taxon>
        <taxon>Cellvibrionaceae</taxon>
        <taxon>Cellvibrio</taxon>
    </lineage>
</organism>
<comment type="similarity">
    <text evidence="2">Belongs to the short-chain dehydrogenases/reductases (SDR) family.</text>
</comment>
<dbReference type="Pfam" id="PF00109">
    <property type="entry name" value="ketoacyl-synt"/>
    <property type="match status" value="1"/>
</dbReference>
<dbReference type="SUPFAM" id="SSF50129">
    <property type="entry name" value="GroES-like"/>
    <property type="match status" value="1"/>
</dbReference>
<keyword evidence="3" id="KW-0596">Phosphopantetheine</keyword>
<dbReference type="Pfam" id="PF08659">
    <property type="entry name" value="KR"/>
    <property type="match status" value="1"/>
</dbReference>
<evidence type="ECO:0000256" key="2">
    <source>
        <dbReference type="ARBA" id="ARBA00006484"/>
    </source>
</evidence>
<evidence type="ECO:0000313" key="11">
    <source>
        <dbReference type="EMBL" id="ACE84030.1"/>
    </source>
</evidence>
<gene>
    <name evidence="11" type="primary">mxaD</name>
    <name evidence="11" type="ordered locus">CJA_3198</name>
</gene>
<dbReference type="Proteomes" id="UP000001036">
    <property type="component" value="Chromosome"/>
</dbReference>
<keyword evidence="4" id="KW-0597">Phosphoprotein</keyword>
<keyword evidence="12" id="KW-1185">Reference proteome</keyword>
<evidence type="ECO:0000259" key="9">
    <source>
        <dbReference type="PROSITE" id="PS52004"/>
    </source>
</evidence>
<dbReference type="InterPro" id="IPR050091">
    <property type="entry name" value="PKS_NRPS_Biosynth_Enz"/>
</dbReference>
<dbReference type="Gene3D" id="3.40.50.720">
    <property type="entry name" value="NAD(P)-binding Rossmann-like Domain"/>
    <property type="match status" value="2"/>
</dbReference>
<dbReference type="Gene3D" id="3.30.559.10">
    <property type="entry name" value="Chloramphenicol acetyltransferase-like domain"/>
    <property type="match status" value="1"/>
</dbReference>
<dbReference type="InterPro" id="IPR023213">
    <property type="entry name" value="CAT-like_dom_sf"/>
</dbReference>
<dbReference type="InterPro" id="IPR016039">
    <property type="entry name" value="Thiolase-like"/>
</dbReference>
<dbReference type="SUPFAM" id="SSF51735">
    <property type="entry name" value="NAD(P)-binding Rossmann-fold domains"/>
    <property type="match status" value="2"/>
</dbReference>
<dbReference type="PROSITE" id="PS00606">
    <property type="entry name" value="KS3_1"/>
    <property type="match status" value="1"/>
</dbReference>
<evidence type="ECO:0000256" key="4">
    <source>
        <dbReference type="ARBA" id="ARBA00022553"/>
    </source>
</evidence>
<evidence type="ECO:0000256" key="5">
    <source>
        <dbReference type="ARBA" id="ARBA00022679"/>
    </source>
</evidence>
<feature type="region of interest" description="C-terminal hotdog fold" evidence="7">
    <location>
        <begin position="1053"/>
        <end position="1191"/>
    </location>
</feature>
<dbReference type="CDD" id="cd00833">
    <property type="entry name" value="PKS"/>
    <property type="match status" value="1"/>
</dbReference>
<protein>
    <submittedName>
        <fullName evidence="11">MxaD</fullName>
    </submittedName>
</protein>
<dbReference type="OrthoDB" id="9778690at2"/>
<dbReference type="SMART" id="SM00823">
    <property type="entry name" value="PKS_PP"/>
    <property type="match status" value="1"/>
</dbReference>
<dbReference type="InterPro" id="IPR011032">
    <property type="entry name" value="GroES-like_sf"/>
</dbReference>
<dbReference type="InterPro" id="IPR014043">
    <property type="entry name" value="Acyl_transferase_dom"/>
</dbReference>
<dbReference type="eggNOG" id="COG1020">
    <property type="taxonomic scope" value="Bacteria"/>
</dbReference>
<dbReference type="InterPro" id="IPR042104">
    <property type="entry name" value="PKS_dehydratase_sf"/>
</dbReference>
<dbReference type="UniPathway" id="UPA00094"/>
<dbReference type="InterPro" id="IPR057326">
    <property type="entry name" value="KR_dom"/>
</dbReference>
<dbReference type="PANTHER" id="PTHR43775">
    <property type="entry name" value="FATTY ACID SYNTHASE"/>
    <property type="match status" value="1"/>
</dbReference>
<dbReference type="GO" id="GO:0005886">
    <property type="term" value="C:plasma membrane"/>
    <property type="evidence" value="ECO:0007669"/>
    <property type="project" value="TreeGrafter"/>
</dbReference>
<evidence type="ECO:0000259" key="10">
    <source>
        <dbReference type="PROSITE" id="PS52019"/>
    </source>
</evidence>
<dbReference type="Gene3D" id="3.40.47.10">
    <property type="match status" value="1"/>
</dbReference>
<dbReference type="InterPro" id="IPR014030">
    <property type="entry name" value="Ketoacyl_synth_N"/>
</dbReference>
<dbReference type="Gene3D" id="3.30.70.3290">
    <property type="match status" value="1"/>
</dbReference>
<dbReference type="PROSITE" id="PS50075">
    <property type="entry name" value="CARRIER"/>
    <property type="match status" value="1"/>
</dbReference>
<dbReference type="GO" id="GO:0004312">
    <property type="term" value="F:fatty acid synthase activity"/>
    <property type="evidence" value="ECO:0007669"/>
    <property type="project" value="TreeGrafter"/>
</dbReference>
<dbReference type="InterPro" id="IPR001242">
    <property type="entry name" value="Condensation_dom"/>
</dbReference>
<dbReference type="InterPro" id="IPR036736">
    <property type="entry name" value="ACP-like_sf"/>
</dbReference>
<dbReference type="EMBL" id="CP000934">
    <property type="protein sequence ID" value="ACE84030.1"/>
    <property type="molecule type" value="Genomic_DNA"/>
</dbReference>
<dbReference type="InterPro" id="IPR020806">
    <property type="entry name" value="PKS_PP-bd"/>
</dbReference>
<dbReference type="SMART" id="SM00822">
    <property type="entry name" value="PKS_KR"/>
    <property type="match status" value="1"/>
</dbReference>
<feature type="active site" description="Proton donor; for dehydratase activity" evidence="7">
    <location>
        <position position="1114"/>
    </location>
</feature>
<dbReference type="SMART" id="SM00825">
    <property type="entry name" value="PKS_KS"/>
    <property type="match status" value="1"/>
</dbReference>
<dbReference type="Gene3D" id="3.10.129.110">
    <property type="entry name" value="Polyketide synthase dehydratase"/>
    <property type="match status" value="1"/>
</dbReference>
<dbReference type="HOGENOM" id="CLU_000022_35_2_6"/>
<feature type="region of interest" description="N-terminal hotdog fold" evidence="7">
    <location>
        <begin position="916"/>
        <end position="1038"/>
    </location>
</feature>
<feature type="active site" description="Proton acceptor; for dehydratase activity" evidence="7">
    <location>
        <position position="949"/>
    </location>
</feature>